<dbReference type="SUPFAM" id="SSF69318">
    <property type="entry name" value="Integrin alpha N-terminal domain"/>
    <property type="match status" value="1"/>
</dbReference>
<dbReference type="AlphaFoldDB" id="A0A235BVU4"/>
<evidence type="ECO:0000256" key="1">
    <source>
        <dbReference type="SAM" id="Phobius"/>
    </source>
</evidence>
<protein>
    <submittedName>
        <fullName evidence="2">Uncharacterized protein</fullName>
    </submittedName>
</protein>
<dbReference type="EMBL" id="NOZP01000047">
    <property type="protein sequence ID" value="OYD16513.1"/>
    <property type="molecule type" value="Genomic_DNA"/>
</dbReference>
<keyword evidence="1" id="KW-1133">Transmembrane helix</keyword>
<organism evidence="2 3">
    <name type="scientific">candidate division WOR-3 bacterium JGI_Cruoil_03_51_56</name>
    <dbReference type="NCBI Taxonomy" id="1973747"/>
    <lineage>
        <taxon>Bacteria</taxon>
        <taxon>Bacteria division WOR-3</taxon>
    </lineage>
</organism>
<dbReference type="Proteomes" id="UP000215559">
    <property type="component" value="Unassembled WGS sequence"/>
</dbReference>
<dbReference type="InterPro" id="IPR028994">
    <property type="entry name" value="Integrin_alpha_N"/>
</dbReference>
<evidence type="ECO:0000313" key="2">
    <source>
        <dbReference type="EMBL" id="OYD16513.1"/>
    </source>
</evidence>
<keyword evidence="1" id="KW-0472">Membrane</keyword>
<evidence type="ECO:0000313" key="3">
    <source>
        <dbReference type="Proteomes" id="UP000215559"/>
    </source>
</evidence>
<feature type="transmembrane region" description="Helical" evidence="1">
    <location>
        <begin position="21"/>
        <end position="38"/>
    </location>
</feature>
<keyword evidence="1" id="KW-0812">Transmembrane</keyword>
<reference evidence="2 3" key="1">
    <citation type="submission" date="2017-07" db="EMBL/GenBank/DDBJ databases">
        <title>Recovery of genomes from metagenomes via a dereplication, aggregation, and scoring strategy.</title>
        <authorList>
            <person name="Sieber C.M."/>
            <person name="Probst A.J."/>
            <person name="Sharrar A."/>
            <person name="Thomas B.C."/>
            <person name="Hess M."/>
            <person name="Tringe S.G."/>
            <person name="Banfield J.F."/>
        </authorList>
    </citation>
    <scope>NUCLEOTIDE SEQUENCE [LARGE SCALE GENOMIC DNA]</scope>
    <source>
        <strain evidence="2">JGI_Cruoil_03_51_56</strain>
    </source>
</reference>
<sequence>MRGKAFNTARGEAFSPRATGLCLKTALVFLLFLCTGNGNRLRMKRVAQIPYGPYSNLGSLICADTDHDGHGEIIYRSGHGADPPRWEILEYRPFNRYELVKSDTGVYPHPPGRIVTGNFCPFDAGDVDNDGKADLVGQVYYKDSSGTRCRAVCTIESPDSCSFPDTLNWHYTFSQAGTGYGSTVYADLDRDAKREIVMAREATWIFENVADDQESVVFRNPPSNVGPYAIADFDLNGKTDYGCYFTGKVRVCECIGDDQYAEVCSLYNGLCNAFSIFAGDDADQNGRPEFFVVYASYGDFWRLDLYMFEASGEHDYTCYPIDSDGIGLNAEPTQHRSLCADLDGDGIEEVVWSCCSHVHILKATAPHEFERVFWWGNDHGEEKVSMCNARDMNGNGYNEVLIGGWGKVSVLEVEAIKVLYPDTNRFLESGDTCWIQWRIFEPPRCDSVSLFLKTDTTVPPGQSFWDLDTIVTGLPPTDSVYPWIVPAAPQNSCRVMAIAYGPGWQYDESDSPFQILPGAITESPVFHIRDWSLSVAPDPALGRMTICYDVACAGPVELTAYDRTGRKVAMLASGDFAPGRYQLNWYCVDKHGRRLPTGIYFLHLNTTDRAITSKVVVKYKSWRNKLLDNGRFLHKNKGR</sequence>
<proteinExistence type="predicted"/>
<comment type="caution">
    <text evidence="2">The sequence shown here is derived from an EMBL/GenBank/DDBJ whole genome shotgun (WGS) entry which is preliminary data.</text>
</comment>
<accession>A0A235BVU4</accession>
<dbReference type="Gene3D" id="2.60.40.4070">
    <property type="match status" value="1"/>
</dbReference>
<name>A0A235BVU4_UNCW3</name>
<gene>
    <name evidence="2" type="ORF">CH330_02625</name>
</gene>